<protein>
    <submittedName>
        <fullName evidence="6">Alcohol dehydrogenase catalytic domain-containing protein</fullName>
    </submittedName>
</protein>
<gene>
    <name evidence="6" type="ORF">RBB77_17160</name>
</gene>
<evidence type="ECO:0000256" key="2">
    <source>
        <dbReference type="ARBA" id="ARBA00022833"/>
    </source>
</evidence>
<dbReference type="InterPro" id="IPR011032">
    <property type="entry name" value="GroES-like_sf"/>
</dbReference>
<dbReference type="GO" id="GO:0016616">
    <property type="term" value="F:oxidoreductase activity, acting on the CH-OH group of donors, NAD or NADP as acceptor"/>
    <property type="evidence" value="ECO:0007669"/>
    <property type="project" value="UniProtKB-ARBA"/>
</dbReference>
<evidence type="ECO:0000259" key="5">
    <source>
        <dbReference type="SMART" id="SM00829"/>
    </source>
</evidence>
<dbReference type="KEGG" id="tpsc:RBB77_17160"/>
<keyword evidence="2 4" id="KW-0862">Zinc</keyword>
<dbReference type="Pfam" id="PF00107">
    <property type="entry name" value="ADH_zinc_N"/>
    <property type="match status" value="1"/>
</dbReference>
<feature type="domain" description="Enoyl reductase (ER)" evidence="5">
    <location>
        <begin position="22"/>
        <end position="349"/>
    </location>
</feature>
<evidence type="ECO:0000256" key="3">
    <source>
        <dbReference type="ARBA" id="ARBA00023002"/>
    </source>
</evidence>
<evidence type="ECO:0000256" key="1">
    <source>
        <dbReference type="ARBA" id="ARBA00022723"/>
    </source>
</evidence>
<dbReference type="InterPro" id="IPR013154">
    <property type="entry name" value="ADH-like_N"/>
</dbReference>
<dbReference type="Gene3D" id="3.90.180.10">
    <property type="entry name" value="Medium-chain alcohol dehydrogenases, catalytic domain"/>
    <property type="match status" value="1"/>
</dbReference>
<name>A0AAU7ZMM1_9BACT</name>
<dbReference type="Pfam" id="PF08240">
    <property type="entry name" value="ADH_N"/>
    <property type="match status" value="1"/>
</dbReference>
<reference evidence="6" key="2">
    <citation type="journal article" date="2024" name="Environ. Microbiol.">
        <title>Genome analysis and description of Tunturibacter gen. nov. expands the diversity of Terriglobia in tundra soils.</title>
        <authorList>
            <person name="Messyasz A."/>
            <person name="Mannisto M.K."/>
            <person name="Kerkhof L.J."/>
            <person name="Haggblom M.M."/>
        </authorList>
    </citation>
    <scope>NUCLEOTIDE SEQUENCE</scope>
    <source>
        <strain evidence="6">X5P6</strain>
    </source>
</reference>
<dbReference type="SMART" id="SM00829">
    <property type="entry name" value="PKS_ER"/>
    <property type="match status" value="1"/>
</dbReference>
<dbReference type="PANTHER" id="PTHR43401:SF2">
    <property type="entry name" value="L-THREONINE 3-DEHYDROGENASE"/>
    <property type="match status" value="1"/>
</dbReference>
<evidence type="ECO:0000256" key="4">
    <source>
        <dbReference type="RuleBase" id="RU361277"/>
    </source>
</evidence>
<keyword evidence="1 4" id="KW-0479">Metal-binding</keyword>
<keyword evidence="3" id="KW-0560">Oxidoreductase</keyword>
<comment type="similarity">
    <text evidence="4">Belongs to the zinc-containing alcohol dehydrogenase family.</text>
</comment>
<sequence length="351" mass="37561">MRLAIRSVEEFIMKVLQFAKVGQPLQLADVPRPSAFPGGLVFKVKACGICGSDLHAVEVSGLLQSGNVLGHEYSGEVVEVGPGSNGWKIGDRLVALPARPCGTCPQCQSGRYAECSQIIMQGFDTRMPGAYAEYSTCMAGLAIKISDVLSDNDAAMIEPLAVGLNAWRTANVEAGASILIVGAGVIGIAIAKWARFFGAGDIGISEMVPARLARAHNLGFDLVIDAAQHVNPVAEYERQTGRKPSVIFECVGRPMIAKLIEMAPTNTHLVLVGTGMQPENFTVVSAALKRLRMTFPVAYVSSDFHFVQRMLTARRVTVDGLVTATVNLHEASAMFEKLGKPNDHCKVLIVP</sequence>
<dbReference type="InterPro" id="IPR013149">
    <property type="entry name" value="ADH-like_C"/>
</dbReference>
<dbReference type="PANTHER" id="PTHR43401">
    <property type="entry name" value="L-THREONINE 3-DEHYDROGENASE"/>
    <property type="match status" value="1"/>
</dbReference>
<reference evidence="6" key="1">
    <citation type="submission" date="2023-08" db="EMBL/GenBank/DDBJ databases">
        <authorList>
            <person name="Messyasz A."/>
            <person name="Mannisto M.K."/>
            <person name="Kerkhof L.J."/>
            <person name="Haggblom M."/>
        </authorList>
    </citation>
    <scope>NUCLEOTIDE SEQUENCE</scope>
    <source>
        <strain evidence="6">X5P6</strain>
    </source>
</reference>
<dbReference type="SUPFAM" id="SSF51735">
    <property type="entry name" value="NAD(P)-binding Rossmann-fold domains"/>
    <property type="match status" value="1"/>
</dbReference>
<dbReference type="InterPro" id="IPR020843">
    <property type="entry name" value="ER"/>
</dbReference>
<accession>A0AAU7ZMM1</accession>
<dbReference type="InterPro" id="IPR002328">
    <property type="entry name" value="ADH_Zn_CS"/>
</dbReference>
<evidence type="ECO:0000313" key="6">
    <source>
        <dbReference type="EMBL" id="XCB32158.1"/>
    </source>
</evidence>
<dbReference type="RefSeq" id="WP_353063004.1">
    <property type="nucleotide sequence ID" value="NZ_CP132942.1"/>
</dbReference>
<dbReference type="PROSITE" id="PS00059">
    <property type="entry name" value="ADH_ZINC"/>
    <property type="match status" value="1"/>
</dbReference>
<dbReference type="InterPro" id="IPR036291">
    <property type="entry name" value="NAD(P)-bd_dom_sf"/>
</dbReference>
<organism evidence="6">
    <name type="scientific">Tunturiibacter psychrotolerans</name>
    <dbReference type="NCBI Taxonomy" id="3069686"/>
    <lineage>
        <taxon>Bacteria</taxon>
        <taxon>Pseudomonadati</taxon>
        <taxon>Acidobacteriota</taxon>
        <taxon>Terriglobia</taxon>
        <taxon>Terriglobales</taxon>
        <taxon>Acidobacteriaceae</taxon>
        <taxon>Tunturiibacter</taxon>
    </lineage>
</organism>
<dbReference type="GO" id="GO:0008270">
    <property type="term" value="F:zinc ion binding"/>
    <property type="evidence" value="ECO:0007669"/>
    <property type="project" value="InterPro"/>
</dbReference>
<dbReference type="InterPro" id="IPR050129">
    <property type="entry name" value="Zn_alcohol_dh"/>
</dbReference>
<proteinExistence type="inferred from homology"/>
<dbReference type="AlphaFoldDB" id="A0AAU7ZMM1"/>
<dbReference type="SUPFAM" id="SSF50129">
    <property type="entry name" value="GroES-like"/>
    <property type="match status" value="1"/>
</dbReference>
<dbReference type="EMBL" id="CP132942">
    <property type="protein sequence ID" value="XCB32158.1"/>
    <property type="molecule type" value="Genomic_DNA"/>
</dbReference>
<dbReference type="Gene3D" id="3.40.50.720">
    <property type="entry name" value="NAD(P)-binding Rossmann-like Domain"/>
    <property type="match status" value="1"/>
</dbReference>
<comment type="cofactor">
    <cofactor evidence="4">
        <name>Zn(2+)</name>
        <dbReference type="ChEBI" id="CHEBI:29105"/>
    </cofactor>
</comment>